<organism evidence="2 3">
    <name type="scientific">Lactobacillus kitasatonis</name>
    <dbReference type="NCBI Taxonomy" id="237446"/>
    <lineage>
        <taxon>Bacteria</taxon>
        <taxon>Bacillati</taxon>
        <taxon>Bacillota</taxon>
        <taxon>Bacilli</taxon>
        <taxon>Lactobacillales</taxon>
        <taxon>Lactobacillaceae</taxon>
        <taxon>Lactobacillus</taxon>
    </lineage>
</organism>
<name>A0ABS1LVV3_9LACO</name>
<feature type="transmembrane region" description="Helical" evidence="1">
    <location>
        <begin position="38"/>
        <end position="59"/>
    </location>
</feature>
<evidence type="ECO:0000313" key="2">
    <source>
        <dbReference type="EMBL" id="MBL1072403.1"/>
    </source>
</evidence>
<feature type="transmembrane region" description="Helical" evidence="1">
    <location>
        <begin position="12"/>
        <end position="31"/>
    </location>
</feature>
<evidence type="ECO:0000313" key="3">
    <source>
        <dbReference type="Proteomes" id="UP000640912"/>
    </source>
</evidence>
<gene>
    <name evidence="2" type="ORF">JEM47_07930</name>
</gene>
<feature type="transmembrane region" description="Helical" evidence="1">
    <location>
        <begin position="94"/>
        <end position="112"/>
    </location>
</feature>
<protein>
    <submittedName>
        <fullName evidence="2">Uncharacterized protein</fullName>
    </submittedName>
</protein>
<dbReference type="Proteomes" id="UP000640912">
    <property type="component" value="Unassembled WGS sequence"/>
</dbReference>
<evidence type="ECO:0000256" key="1">
    <source>
        <dbReference type="SAM" id="Phobius"/>
    </source>
</evidence>
<sequence length="131" mass="14856">MNEKREDYNAILFISIILLAVGFVAAVYFLFKKENKLALEYFLAGLLGVAIEVVMGLISHCSLLTSLVPKGNVLFTPLGAFLVFGFLNRFNWKWVWLVTLIFSVILVLLPLVHLKNMNDTFFVIPQLLMTC</sequence>
<keyword evidence="3" id="KW-1185">Reference proteome</keyword>
<keyword evidence="1" id="KW-0812">Transmembrane</keyword>
<dbReference type="EMBL" id="JAEHNR010000070">
    <property type="protein sequence ID" value="MBL1072403.1"/>
    <property type="molecule type" value="Genomic_DNA"/>
</dbReference>
<keyword evidence="1" id="KW-1133">Transmembrane helix</keyword>
<feature type="transmembrane region" description="Helical" evidence="1">
    <location>
        <begin position="71"/>
        <end position="87"/>
    </location>
</feature>
<keyword evidence="1" id="KW-0472">Membrane</keyword>
<dbReference type="InterPro" id="IPR036259">
    <property type="entry name" value="MFS_trans_sf"/>
</dbReference>
<comment type="caution">
    <text evidence="2">The sequence shown here is derived from an EMBL/GenBank/DDBJ whole genome shotgun (WGS) entry which is preliminary data.</text>
</comment>
<dbReference type="SUPFAM" id="SSF103473">
    <property type="entry name" value="MFS general substrate transporter"/>
    <property type="match status" value="1"/>
</dbReference>
<proteinExistence type="predicted"/>
<reference evidence="2 3" key="1">
    <citation type="journal article" date="2021" name="Microorganisms">
        <title>Dual Inhibition of Salmonella enterica and Clostridium perfringens by New Probiotic Candidates Isolated from Chicken Intestinal Mucosa.</title>
        <authorList>
            <person name="Lone A."/>
            <person name="Mottawea W."/>
            <person name="Ait Chait Y."/>
            <person name="Hammami R."/>
        </authorList>
    </citation>
    <scope>NUCLEOTIDE SEQUENCE [LARGE SCALE GENOMIC DNA]</scope>
    <source>
        <strain evidence="2 3">A12</strain>
    </source>
</reference>
<accession>A0ABS1LVV3</accession>